<dbReference type="GO" id="GO:0043565">
    <property type="term" value="F:sequence-specific DNA binding"/>
    <property type="evidence" value="ECO:0007669"/>
    <property type="project" value="InterPro"/>
</dbReference>
<dbReference type="KEGG" id="palw:PSAL_016780"/>
<keyword evidence="3" id="KW-0804">Transcription</keyword>
<evidence type="ECO:0000313" key="4">
    <source>
        <dbReference type="EMBL" id="QPM90440.1"/>
    </source>
</evidence>
<accession>A0A418SHA8</accession>
<dbReference type="PANTHER" id="PTHR46796">
    <property type="entry name" value="HTH-TYPE TRANSCRIPTIONAL ACTIVATOR RHAS-RELATED"/>
    <property type="match status" value="1"/>
</dbReference>
<reference evidence="4 5" key="1">
    <citation type="submission" date="2020-08" db="EMBL/GenBank/DDBJ databases">
        <title>Genome sequence of Rhodobacteraceae bacterium Lw-13e.</title>
        <authorList>
            <person name="Poehlein A."/>
            <person name="Wolter L."/>
            <person name="Daniel R."/>
            <person name="Brinkhoff T."/>
        </authorList>
    </citation>
    <scope>NUCLEOTIDE SEQUENCE [LARGE SCALE GENOMIC DNA]</scope>
    <source>
        <strain evidence="4 5">Lw-13e</strain>
    </source>
</reference>
<evidence type="ECO:0000256" key="3">
    <source>
        <dbReference type="ARBA" id="ARBA00023163"/>
    </source>
</evidence>
<dbReference type="AlphaFoldDB" id="A0A418SHA8"/>
<dbReference type="InterPro" id="IPR050204">
    <property type="entry name" value="AraC_XylS_family_regulators"/>
</dbReference>
<dbReference type="InterPro" id="IPR018062">
    <property type="entry name" value="HTH_AraC-typ_CS"/>
</dbReference>
<evidence type="ECO:0000313" key="5">
    <source>
        <dbReference type="Proteomes" id="UP000283786"/>
    </source>
</evidence>
<dbReference type="Gene3D" id="1.10.10.60">
    <property type="entry name" value="Homeodomain-like"/>
    <property type="match status" value="2"/>
</dbReference>
<dbReference type="PANTHER" id="PTHR46796:SF13">
    <property type="entry name" value="HTH-TYPE TRANSCRIPTIONAL ACTIVATOR RHAS"/>
    <property type="match status" value="1"/>
</dbReference>
<evidence type="ECO:0000256" key="1">
    <source>
        <dbReference type="ARBA" id="ARBA00023015"/>
    </source>
</evidence>
<dbReference type="Proteomes" id="UP000283786">
    <property type="component" value="Chromosome"/>
</dbReference>
<protein>
    <submittedName>
        <fullName evidence="4">IS5 family transposase IS4811</fullName>
    </submittedName>
</protein>
<dbReference type="Pfam" id="PF12833">
    <property type="entry name" value="HTH_18"/>
    <property type="match status" value="1"/>
</dbReference>
<organism evidence="4 5">
    <name type="scientific">Pseudooceanicola algae</name>
    <dbReference type="NCBI Taxonomy" id="1537215"/>
    <lineage>
        <taxon>Bacteria</taxon>
        <taxon>Pseudomonadati</taxon>
        <taxon>Pseudomonadota</taxon>
        <taxon>Alphaproteobacteria</taxon>
        <taxon>Rhodobacterales</taxon>
        <taxon>Paracoccaceae</taxon>
        <taxon>Pseudooceanicola</taxon>
    </lineage>
</organism>
<keyword evidence="5" id="KW-1185">Reference proteome</keyword>
<keyword evidence="2" id="KW-0238">DNA-binding</keyword>
<dbReference type="EMBL" id="CP060436">
    <property type="protein sequence ID" value="QPM90440.1"/>
    <property type="molecule type" value="Genomic_DNA"/>
</dbReference>
<keyword evidence="1" id="KW-0805">Transcription regulation</keyword>
<proteinExistence type="predicted"/>
<dbReference type="SUPFAM" id="SSF46689">
    <property type="entry name" value="Homeodomain-like"/>
    <property type="match status" value="2"/>
</dbReference>
<dbReference type="InterPro" id="IPR018060">
    <property type="entry name" value="HTH_AraC"/>
</dbReference>
<evidence type="ECO:0000256" key="2">
    <source>
        <dbReference type="ARBA" id="ARBA00023125"/>
    </source>
</evidence>
<dbReference type="InterPro" id="IPR032783">
    <property type="entry name" value="AraC_lig"/>
</dbReference>
<dbReference type="PROSITE" id="PS00041">
    <property type="entry name" value="HTH_ARAC_FAMILY_1"/>
    <property type="match status" value="1"/>
</dbReference>
<dbReference type="RefSeq" id="WP_119838974.1">
    <property type="nucleotide sequence ID" value="NZ_CP060436.1"/>
</dbReference>
<name>A0A418SHA8_9RHOB</name>
<dbReference type="PROSITE" id="PS01124">
    <property type="entry name" value="HTH_ARAC_FAMILY_2"/>
    <property type="match status" value="1"/>
</dbReference>
<dbReference type="SMART" id="SM00342">
    <property type="entry name" value="HTH_ARAC"/>
    <property type="match status" value="1"/>
</dbReference>
<dbReference type="InterPro" id="IPR009057">
    <property type="entry name" value="Homeodomain-like_sf"/>
</dbReference>
<dbReference type="OrthoDB" id="9783876at2"/>
<dbReference type="Pfam" id="PF12852">
    <property type="entry name" value="Cupin_6"/>
    <property type="match status" value="1"/>
</dbReference>
<gene>
    <name evidence="4" type="ORF">PSAL_016780</name>
</gene>
<sequence>MTDPLAEVVTLLQPRAPRAKVMSAAGPWRVERDTGGTVFHALVLAGSARLAVDARPPVILRDGDFVLVPAARRFIMESLDPVAPPGVFTRPVLQPDGGIRSGDQEGPANVQMLIGHCTFGAPDAALLVSLLPELIRISGQERLTALVRLVSDECRARRPAREVILERLLEVLFIEALRSSGGTQASPGLLRGLADDRIAPALRALHEDPAHGWTVIDLARKAALSRSAFFARFTEGVGMPPMEYLLSWRMSLARDMLRRGAGPMETVARRIGYGSASAFSTAFTRHVGTPPARFARVAGAAGSGGADGDADTTG</sequence>
<dbReference type="GO" id="GO:0003700">
    <property type="term" value="F:DNA-binding transcription factor activity"/>
    <property type="evidence" value="ECO:0007669"/>
    <property type="project" value="InterPro"/>
</dbReference>